<dbReference type="RefSeq" id="WP_385752841.1">
    <property type="nucleotide sequence ID" value="NZ_BAAAZA010000006.1"/>
</dbReference>
<proteinExistence type="predicted"/>
<protein>
    <submittedName>
        <fullName evidence="2">Uncharacterized protein</fullName>
    </submittedName>
</protein>
<organism evidence="2 3">
    <name type="scientific">Streptomyces lannensis</name>
    <dbReference type="NCBI Taxonomy" id="766498"/>
    <lineage>
        <taxon>Bacteria</taxon>
        <taxon>Bacillati</taxon>
        <taxon>Actinomycetota</taxon>
        <taxon>Actinomycetes</taxon>
        <taxon>Kitasatosporales</taxon>
        <taxon>Streptomycetaceae</taxon>
        <taxon>Streptomyces</taxon>
    </lineage>
</organism>
<accession>A0ABP7K0A7</accession>
<gene>
    <name evidence="2" type="ORF">GCM10022207_26080</name>
</gene>
<evidence type="ECO:0000256" key="1">
    <source>
        <dbReference type="SAM" id="MobiDB-lite"/>
    </source>
</evidence>
<evidence type="ECO:0000313" key="2">
    <source>
        <dbReference type="EMBL" id="GAA3861145.1"/>
    </source>
</evidence>
<sequence length="59" mass="6276">MQLADLLAGIARKIASDELNERVDRGLIALLRPYVDDDSLCGDERSGDSLMPSSASPTG</sequence>
<feature type="region of interest" description="Disordered" evidence="1">
    <location>
        <begin position="37"/>
        <end position="59"/>
    </location>
</feature>
<reference evidence="3" key="1">
    <citation type="journal article" date="2019" name="Int. J. Syst. Evol. Microbiol.">
        <title>The Global Catalogue of Microorganisms (GCM) 10K type strain sequencing project: providing services to taxonomists for standard genome sequencing and annotation.</title>
        <authorList>
            <consortium name="The Broad Institute Genomics Platform"/>
            <consortium name="The Broad Institute Genome Sequencing Center for Infectious Disease"/>
            <person name="Wu L."/>
            <person name="Ma J."/>
        </authorList>
    </citation>
    <scope>NUCLEOTIDE SEQUENCE [LARGE SCALE GENOMIC DNA]</scope>
    <source>
        <strain evidence="3">JCM 16578</strain>
    </source>
</reference>
<comment type="caution">
    <text evidence="2">The sequence shown here is derived from an EMBL/GenBank/DDBJ whole genome shotgun (WGS) entry which is preliminary data.</text>
</comment>
<name>A0ABP7K0A7_9ACTN</name>
<dbReference type="EMBL" id="BAAAZA010000006">
    <property type="protein sequence ID" value="GAA3861145.1"/>
    <property type="molecule type" value="Genomic_DNA"/>
</dbReference>
<dbReference type="Proteomes" id="UP001501563">
    <property type="component" value="Unassembled WGS sequence"/>
</dbReference>
<keyword evidence="3" id="KW-1185">Reference proteome</keyword>
<evidence type="ECO:0000313" key="3">
    <source>
        <dbReference type="Proteomes" id="UP001501563"/>
    </source>
</evidence>